<name>A0A9D5JYK1_9BACT</name>
<evidence type="ECO:0000313" key="3">
    <source>
        <dbReference type="Proteomes" id="UP000649604"/>
    </source>
</evidence>
<dbReference type="AlphaFoldDB" id="A0A9D5JYK1"/>
<reference evidence="2" key="1">
    <citation type="submission" date="2019-11" db="EMBL/GenBank/DDBJ databases">
        <title>Microbial mats filling the niche in hypersaline microbial mats.</title>
        <authorList>
            <person name="Wong H.L."/>
            <person name="Macleod F.I."/>
            <person name="White R.A. III"/>
            <person name="Burns B.P."/>
        </authorList>
    </citation>
    <scope>NUCLEOTIDE SEQUENCE</scope>
    <source>
        <strain evidence="2">Rbin_158</strain>
    </source>
</reference>
<feature type="domain" description="Glycosyltransferase 2-like" evidence="1">
    <location>
        <begin position="4"/>
        <end position="169"/>
    </location>
</feature>
<dbReference type="PANTHER" id="PTHR48090">
    <property type="entry name" value="UNDECAPRENYL-PHOSPHATE 4-DEOXY-4-FORMAMIDO-L-ARABINOSE TRANSFERASE-RELATED"/>
    <property type="match status" value="1"/>
</dbReference>
<protein>
    <submittedName>
        <fullName evidence="2">Glycosyltransferase</fullName>
    </submittedName>
</protein>
<sequence length="243" mass="27630">MKLSVLIPVHNEEDCIERVALTVAEKLDHAAILYELLIINDSSTDGTEQILTEVARQNAAIRYRNNPPPHGFGLAVRCGLEHFSGDAVAIYMGDGSDSPDDLIRFYRKLQEGFDCVFGTRWGSGGRVSGYPPLKRVMNRCANNFIRGIMQIGYNDITNAFKLYRREVIQGIQPLLSKHYNLTVELPLKAIIRGYSYAIVPNSWTNRKAGESKLRIKEMGSRYLFIVLYCLLEKWLSQGDYYRT</sequence>
<dbReference type="Pfam" id="PF00535">
    <property type="entry name" value="Glycos_transf_2"/>
    <property type="match status" value="1"/>
</dbReference>
<dbReference type="InterPro" id="IPR001173">
    <property type="entry name" value="Glyco_trans_2-like"/>
</dbReference>
<organism evidence="2 3">
    <name type="scientific">candidate division KSB3 bacterium</name>
    <dbReference type="NCBI Taxonomy" id="2044937"/>
    <lineage>
        <taxon>Bacteria</taxon>
        <taxon>candidate division KSB3</taxon>
    </lineage>
</organism>
<gene>
    <name evidence="2" type="ORF">GF339_19375</name>
</gene>
<dbReference type="CDD" id="cd04179">
    <property type="entry name" value="DPM_DPG-synthase_like"/>
    <property type="match status" value="1"/>
</dbReference>
<proteinExistence type="predicted"/>
<dbReference type="Gene3D" id="3.90.550.10">
    <property type="entry name" value="Spore Coat Polysaccharide Biosynthesis Protein SpsA, Chain A"/>
    <property type="match status" value="1"/>
</dbReference>
<dbReference type="EMBL" id="WJJP01000632">
    <property type="protein sequence ID" value="MBD3326754.1"/>
    <property type="molecule type" value="Genomic_DNA"/>
</dbReference>
<evidence type="ECO:0000313" key="2">
    <source>
        <dbReference type="EMBL" id="MBD3326754.1"/>
    </source>
</evidence>
<dbReference type="SUPFAM" id="SSF53448">
    <property type="entry name" value="Nucleotide-diphospho-sugar transferases"/>
    <property type="match status" value="1"/>
</dbReference>
<dbReference type="InterPro" id="IPR029044">
    <property type="entry name" value="Nucleotide-diphossugar_trans"/>
</dbReference>
<dbReference type="Proteomes" id="UP000649604">
    <property type="component" value="Unassembled WGS sequence"/>
</dbReference>
<comment type="caution">
    <text evidence="2">The sequence shown here is derived from an EMBL/GenBank/DDBJ whole genome shotgun (WGS) entry which is preliminary data.</text>
</comment>
<dbReference type="PANTHER" id="PTHR48090:SF7">
    <property type="entry name" value="RFBJ PROTEIN"/>
    <property type="match status" value="1"/>
</dbReference>
<accession>A0A9D5JYK1</accession>
<dbReference type="InterPro" id="IPR050256">
    <property type="entry name" value="Glycosyltransferase_2"/>
</dbReference>
<evidence type="ECO:0000259" key="1">
    <source>
        <dbReference type="Pfam" id="PF00535"/>
    </source>
</evidence>